<dbReference type="CDD" id="cd05162">
    <property type="entry name" value="PWWP"/>
    <property type="match status" value="1"/>
</dbReference>
<dbReference type="PROSITE" id="PS50812">
    <property type="entry name" value="PWWP"/>
    <property type="match status" value="1"/>
</dbReference>
<dbReference type="EMBL" id="JAFEMO010000007">
    <property type="protein sequence ID" value="KAH7567671.1"/>
    <property type="molecule type" value="Genomic_DNA"/>
</dbReference>
<gene>
    <name evidence="3" type="ORF">JRO89_XS07G0117500</name>
</gene>
<dbReference type="SUPFAM" id="SSF63748">
    <property type="entry name" value="Tudor/PWWP/MBT"/>
    <property type="match status" value="1"/>
</dbReference>
<evidence type="ECO:0000313" key="3">
    <source>
        <dbReference type="EMBL" id="KAH7567671.1"/>
    </source>
</evidence>
<dbReference type="InterPro" id="IPR000313">
    <property type="entry name" value="PWWP_dom"/>
</dbReference>
<evidence type="ECO:0000256" key="1">
    <source>
        <dbReference type="SAM" id="MobiDB-lite"/>
    </source>
</evidence>
<dbReference type="Gene3D" id="2.30.30.140">
    <property type="match status" value="1"/>
</dbReference>
<feature type="compositionally biased region" description="Basic and acidic residues" evidence="1">
    <location>
        <begin position="166"/>
        <end position="176"/>
    </location>
</feature>
<evidence type="ECO:0000259" key="2">
    <source>
        <dbReference type="PROSITE" id="PS50812"/>
    </source>
</evidence>
<keyword evidence="4" id="KW-1185">Reference proteome</keyword>
<dbReference type="PANTHER" id="PTHR42851:SF13">
    <property type="entry name" value="OS08G0477800 PROTEIN"/>
    <property type="match status" value="1"/>
</dbReference>
<dbReference type="InterPro" id="IPR053063">
    <property type="entry name" value="PWWP_domain_containing_PDP"/>
</dbReference>
<feature type="compositionally biased region" description="Basic and acidic residues" evidence="1">
    <location>
        <begin position="1"/>
        <end position="18"/>
    </location>
</feature>
<dbReference type="Proteomes" id="UP000827721">
    <property type="component" value="Unassembled WGS sequence"/>
</dbReference>
<dbReference type="PANTHER" id="PTHR42851">
    <property type="entry name" value="ALDOLASE-RELATED"/>
    <property type="match status" value="1"/>
</dbReference>
<name>A0ABQ8HTH2_9ROSI</name>
<organism evidence="3 4">
    <name type="scientific">Xanthoceras sorbifolium</name>
    <dbReference type="NCBI Taxonomy" id="99658"/>
    <lineage>
        <taxon>Eukaryota</taxon>
        <taxon>Viridiplantae</taxon>
        <taxon>Streptophyta</taxon>
        <taxon>Embryophyta</taxon>
        <taxon>Tracheophyta</taxon>
        <taxon>Spermatophyta</taxon>
        <taxon>Magnoliopsida</taxon>
        <taxon>eudicotyledons</taxon>
        <taxon>Gunneridae</taxon>
        <taxon>Pentapetalae</taxon>
        <taxon>rosids</taxon>
        <taxon>malvids</taxon>
        <taxon>Sapindales</taxon>
        <taxon>Sapindaceae</taxon>
        <taxon>Xanthoceroideae</taxon>
        <taxon>Xanthoceras</taxon>
    </lineage>
</organism>
<feature type="compositionally biased region" description="Polar residues" evidence="1">
    <location>
        <begin position="210"/>
        <end position="219"/>
    </location>
</feature>
<feature type="domain" description="PWWP" evidence="2">
    <location>
        <begin position="32"/>
        <end position="94"/>
    </location>
</feature>
<sequence length="256" mass="28611">MRAKQDAGDKSHDGDGGGKKVKAKQLEGEVALGDLLWVKLYGDSWWPAQVFDEDAVSESSKPGYRPAQAVLVRLYGSYEYLYVDPIKCHSEFEMVLKQNNGCCREIFEKALDQELLHFKSGRPKRKASASTDCIHKKPKSNRPNANCKNFKQGRVHKTVEPNSPGAKEEEKSRTCRQDGVQKITSRHDEIQKTVKPNSCTGEEDTKSRTPKQNEGTSLSRKAPELSERQLRVMQSLGLVAPSGSPFSKSRQICTSL</sequence>
<protein>
    <recommendedName>
        <fullName evidence="2">PWWP domain-containing protein</fullName>
    </recommendedName>
</protein>
<dbReference type="Pfam" id="PF00855">
    <property type="entry name" value="PWWP"/>
    <property type="match status" value="1"/>
</dbReference>
<accession>A0ABQ8HTH2</accession>
<feature type="region of interest" description="Disordered" evidence="1">
    <location>
        <begin position="127"/>
        <end position="226"/>
    </location>
</feature>
<comment type="caution">
    <text evidence="3">The sequence shown here is derived from an EMBL/GenBank/DDBJ whole genome shotgun (WGS) entry which is preliminary data.</text>
</comment>
<reference evidence="3 4" key="1">
    <citation type="submission" date="2021-02" db="EMBL/GenBank/DDBJ databases">
        <title>Plant Genome Project.</title>
        <authorList>
            <person name="Zhang R.-G."/>
        </authorList>
    </citation>
    <scope>NUCLEOTIDE SEQUENCE [LARGE SCALE GENOMIC DNA]</scope>
    <source>
        <tissue evidence="3">Leaves</tissue>
    </source>
</reference>
<evidence type="ECO:0000313" key="4">
    <source>
        <dbReference type="Proteomes" id="UP000827721"/>
    </source>
</evidence>
<feature type="region of interest" description="Disordered" evidence="1">
    <location>
        <begin position="1"/>
        <end position="22"/>
    </location>
</feature>
<proteinExistence type="predicted"/>